<dbReference type="SMART" id="SM00731">
    <property type="entry name" value="SprT"/>
    <property type="match status" value="1"/>
</dbReference>
<dbReference type="PANTHER" id="PTHR23099">
    <property type="entry name" value="TRANSCRIPTIONAL REGULATOR"/>
    <property type="match status" value="1"/>
</dbReference>
<feature type="compositionally biased region" description="Polar residues" evidence="1">
    <location>
        <begin position="356"/>
        <end position="367"/>
    </location>
</feature>
<dbReference type="RefSeq" id="XP_011308788.1">
    <property type="nucleotide sequence ID" value="XM_011310486.1"/>
</dbReference>
<dbReference type="InterPro" id="IPR035240">
    <property type="entry name" value="SprT_Zn_ribbon"/>
</dbReference>
<proteinExistence type="predicted"/>
<dbReference type="RefSeq" id="XP_011308787.1">
    <property type="nucleotide sequence ID" value="XM_011310485.1"/>
</dbReference>
<feature type="region of interest" description="Disordered" evidence="1">
    <location>
        <begin position="135"/>
        <end position="157"/>
    </location>
</feature>
<evidence type="ECO:0000259" key="2">
    <source>
        <dbReference type="SMART" id="SM00731"/>
    </source>
</evidence>
<dbReference type="AlphaFoldDB" id="A0A0C9RWK3"/>
<feature type="region of interest" description="Disordered" evidence="1">
    <location>
        <begin position="260"/>
        <end position="371"/>
    </location>
</feature>
<evidence type="ECO:0000256" key="1">
    <source>
        <dbReference type="SAM" id="MobiDB-lite"/>
    </source>
</evidence>
<dbReference type="GO" id="GO:0005634">
    <property type="term" value="C:nucleus"/>
    <property type="evidence" value="ECO:0007669"/>
    <property type="project" value="TreeGrafter"/>
</dbReference>
<keyword evidence="4" id="KW-1185">Reference proteome</keyword>
<feature type="region of interest" description="Disordered" evidence="1">
    <location>
        <begin position="22"/>
        <end position="51"/>
    </location>
</feature>
<evidence type="ECO:0000313" key="4">
    <source>
        <dbReference type="Proteomes" id="UP000694866"/>
    </source>
</evidence>
<dbReference type="Pfam" id="PF10263">
    <property type="entry name" value="SprT-like"/>
    <property type="match status" value="1"/>
</dbReference>
<feature type="compositionally biased region" description="Acidic residues" evidence="1">
    <location>
        <begin position="272"/>
        <end position="284"/>
    </location>
</feature>
<feature type="region of interest" description="Disordered" evidence="1">
    <location>
        <begin position="92"/>
        <end position="121"/>
    </location>
</feature>
<evidence type="ECO:0000313" key="6">
    <source>
        <dbReference type="RefSeq" id="XP_011308788.1"/>
    </source>
</evidence>
<reference evidence="5 6" key="2">
    <citation type="submission" date="2025-04" db="UniProtKB">
        <authorList>
            <consortium name="RefSeq"/>
        </authorList>
    </citation>
    <scope>IDENTIFICATION</scope>
    <source>
        <strain evidence="5 6">USDA-PBARC FA_bdor</strain>
        <tissue evidence="5 6">Whole organism</tissue>
    </source>
</reference>
<evidence type="ECO:0000313" key="5">
    <source>
        <dbReference type="RefSeq" id="XP_011308787.1"/>
    </source>
</evidence>
<evidence type="ECO:0000313" key="3">
    <source>
        <dbReference type="EMBL" id="JAG83172.1"/>
    </source>
</evidence>
<dbReference type="Pfam" id="PF17283">
    <property type="entry name" value="Zn_ribbon_SprT"/>
    <property type="match status" value="1"/>
</dbReference>
<dbReference type="GeneID" id="105269893"/>
<accession>A0A9R1TGZ1</accession>
<dbReference type="KEGG" id="fas:105269893"/>
<feature type="region of interest" description="Disordered" evidence="1">
    <location>
        <begin position="608"/>
        <end position="627"/>
    </location>
</feature>
<organism evidence="3">
    <name type="scientific">Fopius arisanus</name>
    <dbReference type="NCBI Taxonomy" id="64838"/>
    <lineage>
        <taxon>Eukaryota</taxon>
        <taxon>Metazoa</taxon>
        <taxon>Ecdysozoa</taxon>
        <taxon>Arthropoda</taxon>
        <taxon>Hexapoda</taxon>
        <taxon>Insecta</taxon>
        <taxon>Pterygota</taxon>
        <taxon>Neoptera</taxon>
        <taxon>Endopterygota</taxon>
        <taxon>Hymenoptera</taxon>
        <taxon>Apocrita</taxon>
        <taxon>Ichneumonoidea</taxon>
        <taxon>Braconidae</taxon>
        <taxon>Opiinae</taxon>
        <taxon>Fopius</taxon>
    </lineage>
</organism>
<accession>A0A0C9RWK3</accession>
<protein>
    <submittedName>
        <fullName evidence="3">ACRC protein</fullName>
    </submittedName>
    <submittedName>
        <fullName evidence="5 6">Uncharacterized protein isoform X1</fullName>
    </submittedName>
</protein>
<sequence length="918" mass="104483">MDNFRIKQNAEMRKYNLSLKNRLHNNPLKPVKSRKNQRISDTSDPSDSQNFKLRVSDSFCVENSDEEAKSSRMKMNNNVGRAKNNEIIIISDSSDGEEIPETQTFSWQSSPRRKIKENSLKDSIEVSDEDAEIFTGSLTRGQSTGSEGKSRSQRSVRYSSDETNFELKFEENDVESVIDSSYTTPARKLISMTGQVNSRIESRTATNISERSAKPSEVLLNSNKKLETPGSVKLSQCTTPLSKRTVKDIIKVIRSKRIDSPAVSEQNHIVDETDSDSVVTDEDPDSKVTHPAFINETDSEASLDPKPSKTHVTRFLNPNYRDPDALSEEKKKDISRWLMNNSSNDRSDDSMSNISASNRQSSTSSGHRSLERLEMNYETPNNRQKFREKFNTPKVLNPLADIPRETPRQTLIDDYLRKPKSSSKSETYTPITIKAKTVAVSPAVDTPKSNFDDCADILDKLYGETWRQHAGGVPITEPRRQVVLKDRGVQTECIRKPKKLLQSEHSSKEEGYQNFIRDIKPGLNSTRKQPIKYKTRDSFIIYSSESEESTGDTTYMTALTNPRISESKNIRRETPMSLNTKKAIEICDSDSEDGTPVINVNNRRKLVFSDDDNDNSSGTSEYDPEEVVPPKFELPKNTRPLVNKLRIPAKTFLPSSAAIRRREKKSFLASLSGIVPLEECHQDAVEYRSNFKKTRAELVKVLYKIFNEKIFDNKLPPDMLIEWNVRMRGTAGFCYNKRIKSVIGIKRSSRIALSTKVIDTADRLRDTLIHEMCHAATWIIDELDDGHGAHWKAWTRKCLKVFPELPPIKVCHDYTITTKFTYRCTQCGYSIGRHSKSLDVQKKRCGHCFGRFELLLNRVTRSGTMQQTPHNKQPSGFALFVKENFSVVKKERQGSSHSEIMQLLAQQFSAVKLKQNMS</sequence>
<feature type="compositionally biased region" description="Polar residues" evidence="1">
    <location>
        <begin position="136"/>
        <end position="157"/>
    </location>
</feature>
<feature type="compositionally biased region" description="Low complexity" evidence="1">
    <location>
        <begin position="340"/>
        <end position="355"/>
    </location>
</feature>
<dbReference type="GO" id="GO:0006974">
    <property type="term" value="P:DNA damage response"/>
    <property type="evidence" value="ECO:0007669"/>
    <property type="project" value="UniProtKB-ARBA"/>
</dbReference>
<feature type="domain" description="SprT-like" evidence="2">
    <location>
        <begin position="696"/>
        <end position="855"/>
    </location>
</feature>
<gene>
    <name evidence="3" type="primary">ACRC</name>
    <name evidence="5 6" type="synonym">LOC105269893</name>
    <name evidence="3" type="ORF">g.10035</name>
</gene>
<dbReference type="EMBL" id="GBYB01013405">
    <property type="protein sequence ID" value="JAG83172.1"/>
    <property type="molecule type" value="Transcribed_RNA"/>
</dbReference>
<dbReference type="InterPro" id="IPR006640">
    <property type="entry name" value="SprT-like_domain"/>
</dbReference>
<feature type="compositionally biased region" description="Polar residues" evidence="1">
    <location>
        <begin position="101"/>
        <end position="110"/>
    </location>
</feature>
<reference evidence="3" key="1">
    <citation type="submission" date="2015-01" db="EMBL/GenBank/DDBJ databases">
        <title>Transcriptome Assembly of Fopius arisanus.</title>
        <authorList>
            <person name="Geib S."/>
        </authorList>
    </citation>
    <scope>NUCLEOTIDE SEQUENCE</scope>
</reference>
<name>A0A0C9RWK3_9HYME</name>
<feature type="compositionally biased region" description="Polar residues" evidence="1">
    <location>
        <begin position="39"/>
        <end position="51"/>
    </location>
</feature>
<feature type="compositionally biased region" description="Basic and acidic residues" evidence="1">
    <location>
        <begin position="321"/>
        <end position="335"/>
    </location>
</feature>
<dbReference type="PANTHER" id="PTHR23099:SF0">
    <property type="entry name" value="GERM CELL NUCLEAR ACIDIC PROTEIN"/>
    <property type="match status" value="1"/>
</dbReference>
<dbReference type="OrthoDB" id="20772at2759"/>
<accession>A0A9R1U6A6</accession>
<dbReference type="Proteomes" id="UP000694866">
    <property type="component" value="Unplaced"/>
</dbReference>